<keyword evidence="2" id="KW-1185">Reference proteome</keyword>
<reference evidence="1 2" key="1">
    <citation type="submission" date="2020-02" db="EMBL/GenBank/DDBJ databases">
        <authorList>
            <person name="Ma Q."/>
            <person name="Huang Y."/>
            <person name="Song X."/>
            <person name="Pei D."/>
        </authorList>
    </citation>
    <scope>NUCLEOTIDE SEQUENCE [LARGE SCALE GENOMIC DNA]</scope>
    <source>
        <strain evidence="1">Sxm20200214</strain>
        <tissue evidence="1">Leaf</tissue>
    </source>
</reference>
<proteinExistence type="predicted"/>
<protein>
    <submittedName>
        <fullName evidence="1">Uncharacterized protein</fullName>
    </submittedName>
</protein>
<sequence>MGVYLVLLDEKIWDFSHITNTNKSSLNLITKVRKQYSKPLSPTQRPAAFIRLSGLLPAFQATPLASTDNMNTCNTALYTFSFMSRVAEASRCDLSQCIHKVLSGELKAGGVVRLWSPMFYVPGKQGMSRRGGDLMGVYLVLLDEKIWDFSHITNTNKSSLNLITKVRKQYSKPLSPTQRPAAFIRLSGLLPAFQATPLASTDNMNTCNTALKLEPDGAGQTSNTRTTRQKSSFMKTCLIHNKPGAQYIVGMEGYFLYKNIDKAQSMT</sequence>
<dbReference type="AlphaFoldDB" id="A0A8X7U941"/>
<dbReference type="EMBL" id="JAAMPC010000013">
    <property type="protein sequence ID" value="KAG2269864.1"/>
    <property type="molecule type" value="Genomic_DNA"/>
</dbReference>
<dbReference type="Proteomes" id="UP000886595">
    <property type="component" value="Unassembled WGS sequence"/>
</dbReference>
<evidence type="ECO:0000313" key="1">
    <source>
        <dbReference type="EMBL" id="KAG2269864.1"/>
    </source>
</evidence>
<gene>
    <name evidence="1" type="ORF">Bca52824_064419</name>
</gene>
<comment type="caution">
    <text evidence="1">The sequence shown here is derived from an EMBL/GenBank/DDBJ whole genome shotgun (WGS) entry which is preliminary data.</text>
</comment>
<organism evidence="1 2">
    <name type="scientific">Brassica carinata</name>
    <name type="common">Ethiopian mustard</name>
    <name type="synonym">Abyssinian cabbage</name>
    <dbReference type="NCBI Taxonomy" id="52824"/>
    <lineage>
        <taxon>Eukaryota</taxon>
        <taxon>Viridiplantae</taxon>
        <taxon>Streptophyta</taxon>
        <taxon>Embryophyta</taxon>
        <taxon>Tracheophyta</taxon>
        <taxon>Spermatophyta</taxon>
        <taxon>Magnoliopsida</taxon>
        <taxon>eudicotyledons</taxon>
        <taxon>Gunneridae</taxon>
        <taxon>Pentapetalae</taxon>
        <taxon>rosids</taxon>
        <taxon>malvids</taxon>
        <taxon>Brassicales</taxon>
        <taxon>Brassicaceae</taxon>
        <taxon>Brassiceae</taxon>
        <taxon>Brassica</taxon>
    </lineage>
</organism>
<evidence type="ECO:0000313" key="2">
    <source>
        <dbReference type="Proteomes" id="UP000886595"/>
    </source>
</evidence>
<name>A0A8X7U941_BRACI</name>
<accession>A0A8X7U941</accession>